<dbReference type="Pfam" id="PF01464">
    <property type="entry name" value="SLT"/>
    <property type="match status" value="1"/>
</dbReference>
<evidence type="ECO:0000313" key="4">
    <source>
        <dbReference type="EMBL" id="SFB69160.1"/>
    </source>
</evidence>
<evidence type="ECO:0000259" key="2">
    <source>
        <dbReference type="Pfam" id="PF01464"/>
    </source>
</evidence>
<dbReference type="Proteomes" id="UP000078227">
    <property type="component" value="Chromosome"/>
</dbReference>
<feature type="signal peptide" evidence="1">
    <location>
        <begin position="1"/>
        <end position="18"/>
    </location>
</feature>
<dbReference type="Proteomes" id="UP000182314">
    <property type="component" value="Unassembled WGS sequence"/>
</dbReference>
<dbReference type="CDD" id="cd13400">
    <property type="entry name" value="LT_IagB-like"/>
    <property type="match status" value="1"/>
</dbReference>
<keyword evidence="5" id="KW-1185">Reference proteome</keyword>
<dbReference type="EMBL" id="FOKO01000001">
    <property type="protein sequence ID" value="SFB69160.1"/>
    <property type="molecule type" value="Genomic_DNA"/>
</dbReference>
<organism evidence="4 6">
    <name type="scientific">Kosakonia oryzae</name>
    <dbReference type="NCBI Taxonomy" id="497725"/>
    <lineage>
        <taxon>Bacteria</taxon>
        <taxon>Pseudomonadati</taxon>
        <taxon>Pseudomonadota</taxon>
        <taxon>Gammaproteobacteria</taxon>
        <taxon>Enterobacterales</taxon>
        <taxon>Enterobacteriaceae</taxon>
        <taxon>Kosakonia</taxon>
    </lineage>
</organism>
<evidence type="ECO:0000256" key="1">
    <source>
        <dbReference type="SAM" id="SignalP"/>
    </source>
</evidence>
<dbReference type="RefSeq" id="WP_064568209.1">
    <property type="nucleotide sequence ID" value="NZ_CP014007.2"/>
</dbReference>
<gene>
    <name evidence="3" type="ORF">AWR26_19450</name>
    <name evidence="4" type="ORF">SAMN05216286_0326</name>
</gene>
<keyword evidence="1" id="KW-0732">Signal</keyword>
<protein>
    <submittedName>
        <fullName evidence="3">Lytic transglycosylase domain-containing protein</fullName>
    </submittedName>
    <submittedName>
        <fullName evidence="4">Transglycosylase SLT domain-containing protein</fullName>
    </submittedName>
</protein>
<feature type="domain" description="Transglycosylase SLT" evidence="2">
    <location>
        <begin position="20"/>
        <end position="134"/>
    </location>
</feature>
<dbReference type="AlphaFoldDB" id="A0AA94GZT7"/>
<dbReference type="Gene3D" id="1.10.530.10">
    <property type="match status" value="1"/>
</dbReference>
<name>A0AA94GZT7_9ENTR</name>
<sequence length="149" mass="16714">MIRLLIVLALLSVQPAMANCWRNAGERYGIEPELLQAIGIVESGLLPAAINGNKNGSTDIGLMQINSQHFSQLKKYNITQHALMNDPCQNIMVGAWVLAGQMRLFGYSWEAVGAYNAGNGRDSKTKMRRKRYIKKVVPVYLRLKNKHKD</sequence>
<evidence type="ECO:0000313" key="6">
    <source>
        <dbReference type="Proteomes" id="UP000182314"/>
    </source>
</evidence>
<accession>A0AA94GZT7</accession>
<evidence type="ECO:0000313" key="5">
    <source>
        <dbReference type="Proteomes" id="UP000078227"/>
    </source>
</evidence>
<reference evidence="3 5" key="2">
    <citation type="submission" date="2021-03" db="EMBL/GenBank/DDBJ databases">
        <authorList>
            <person name="Li Y."/>
            <person name="Li S."/>
            <person name="Chen M."/>
            <person name="Peng G."/>
            <person name="Tan Z."/>
            <person name="An Q."/>
        </authorList>
    </citation>
    <scope>NUCLEOTIDE SEQUENCE [LARGE SCALE GENOMIC DNA]</scope>
    <source>
        <strain evidence="3 5">Ola 51</strain>
    </source>
</reference>
<dbReference type="KEGG" id="kor:AWR26_19450"/>
<dbReference type="EMBL" id="CP014007">
    <property type="protein sequence ID" value="ANI84220.1"/>
    <property type="molecule type" value="Genomic_DNA"/>
</dbReference>
<dbReference type="InterPro" id="IPR023346">
    <property type="entry name" value="Lysozyme-like_dom_sf"/>
</dbReference>
<evidence type="ECO:0000313" key="3">
    <source>
        <dbReference type="EMBL" id="ANI84220.1"/>
    </source>
</evidence>
<proteinExistence type="predicted"/>
<dbReference type="SUPFAM" id="SSF53955">
    <property type="entry name" value="Lysozyme-like"/>
    <property type="match status" value="1"/>
</dbReference>
<dbReference type="InterPro" id="IPR008258">
    <property type="entry name" value="Transglycosylase_SLT_dom_1"/>
</dbReference>
<reference evidence="4 6" key="1">
    <citation type="submission" date="2016-10" db="EMBL/GenBank/DDBJ databases">
        <authorList>
            <person name="Varghese N."/>
            <person name="Submissions S."/>
        </authorList>
    </citation>
    <scope>NUCLEOTIDE SEQUENCE [LARGE SCALE GENOMIC DNA]</scope>
    <source>
        <strain evidence="4 6">CGMCC 1.7012</strain>
    </source>
</reference>
<feature type="chain" id="PRO_5041741509" evidence="1">
    <location>
        <begin position="19"/>
        <end position="149"/>
    </location>
</feature>